<gene>
    <name evidence="2" type="ORF">CM83_75744</name>
</gene>
<protein>
    <submittedName>
        <fullName evidence="2">Small RNA 2'-O-methyltransferase</fullName>
    </submittedName>
</protein>
<keyword evidence="1" id="KW-0812">Transmembrane</keyword>
<accession>A0A0A9XJ63</accession>
<feature type="transmembrane region" description="Helical" evidence="1">
    <location>
        <begin position="81"/>
        <end position="101"/>
    </location>
</feature>
<dbReference type="GO" id="GO:0032259">
    <property type="term" value="P:methylation"/>
    <property type="evidence" value="ECO:0007669"/>
    <property type="project" value="UniProtKB-KW"/>
</dbReference>
<feature type="non-terminal residue" evidence="2">
    <location>
        <position position="1"/>
    </location>
</feature>
<evidence type="ECO:0000313" key="2">
    <source>
        <dbReference type="EMBL" id="JAG20767.1"/>
    </source>
</evidence>
<sequence>KYGITEARPCQWDCTGKKERAATIWNCDNERLRSTVLVRQYRHTPNPWALQTDTSVVYLLMNVLSRMFWLGTYRRIFRRNCTLIFQIIVFTSYCTIMVDIFS</sequence>
<dbReference type="EMBL" id="GBHO01022837">
    <property type="protein sequence ID" value="JAG20767.1"/>
    <property type="molecule type" value="Transcribed_RNA"/>
</dbReference>
<dbReference type="GO" id="GO:0008168">
    <property type="term" value="F:methyltransferase activity"/>
    <property type="evidence" value="ECO:0007669"/>
    <property type="project" value="UniProtKB-KW"/>
</dbReference>
<keyword evidence="2" id="KW-0489">Methyltransferase</keyword>
<organism evidence="2">
    <name type="scientific">Lygus hesperus</name>
    <name type="common">Western plant bug</name>
    <dbReference type="NCBI Taxonomy" id="30085"/>
    <lineage>
        <taxon>Eukaryota</taxon>
        <taxon>Metazoa</taxon>
        <taxon>Ecdysozoa</taxon>
        <taxon>Arthropoda</taxon>
        <taxon>Hexapoda</taxon>
        <taxon>Insecta</taxon>
        <taxon>Pterygota</taxon>
        <taxon>Neoptera</taxon>
        <taxon>Paraneoptera</taxon>
        <taxon>Hemiptera</taxon>
        <taxon>Heteroptera</taxon>
        <taxon>Panheteroptera</taxon>
        <taxon>Cimicomorpha</taxon>
        <taxon>Miridae</taxon>
        <taxon>Mirini</taxon>
        <taxon>Lygus</taxon>
    </lineage>
</organism>
<evidence type="ECO:0000256" key="1">
    <source>
        <dbReference type="SAM" id="Phobius"/>
    </source>
</evidence>
<dbReference type="AlphaFoldDB" id="A0A0A9XJ63"/>
<keyword evidence="1" id="KW-1133">Transmembrane helix</keyword>
<proteinExistence type="predicted"/>
<keyword evidence="2" id="KW-0808">Transferase</keyword>
<keyword evidence="1" id="KW-0472">Membrane</keyword>
<reference evidence="2" key="1">
    <citation type="journal article" date="2014" name="PLoS ONE">
        <title>Transcriptome-Based Identification of ABC Transporters in the Western Tarnished Plant Bug Lygus hesperus.</title>
        <authorList>
            <person name="Hull J.J."/>
            <person name="Chaney K."/>
            <person name="Geib S.M."/>
            <person name="Fabrick J.A."/>
            <person name="Brent C.S."/>
            <person name="Walsh D."/>
            <person name="Lavine L.C."/>
        </authorList>
    </citation>
    <scope>NUCLEOTIDE SEQUENCE</scope>
</reference>
<feature type="non-terminal residue" evidence="2">
    <location>
        <position position="102"/>
    </location>
</feature>
<name>A0A0A9XJ63_LYGHE</name>
<reference evidence="2" key="2">
    <citation type="submission" date="2014-07" db="EMBL/GenBank/DDBJ databases">
        <authorList>
            <person name="Hull J."/>
        </authorList>
    </citation>
    <scope>NUCLEOTIDE SEQUENCE</scope>
</reference>